<evidence type="ECO:0000313" key="3">
    <source>
        <dbReference type="EMBL" id="SER77355.1"/>
    </source>
</evidence>
<dbReference type="EMBL" id="FOGZ01000010">
    <property type="protein sequence ID" value="SER77355.1"/>
    <property type="molecule type" value="Genomic_DNA"/>
</dbReference>
<proteinExistence type="predicted"/>
<keyword evidence="2" id="KW-0472">Membrane</keyword>
<feature type="region of interest" description="Disordered" evidence="1">
    <location>
        <begin position="1"/>
        <end position="37"/>
    </location>
</feature>
<accession>A0A1H9RY81</accession>
<feature type="transmembrane region" description="Helical" evidence="2">
    <location>
        <begin position="56"/>
        <end position="81"/>
    </location>
</feature>
<dbReference type="AlphaFoldDB" id="A0A1H9RY81"/>
<feature type="transmembrane region" description="Helical" evidence="2">
    <location>
        <begin position="142"/>
        <end position="175"/>
    </location>
</feature>
<evidence type="ECO:0000313" key="4">
    <source>
        <dbReference type="Proteomes" id="UP000198815"/>
    </source>
</evidence>
<dbReference type="RefSeq" id="WP_143052832.1">
    <property type="nucleotide sequence ID" value="NZ_FOGZ01000010.1"/>
</dbReference>
<sequence length="213" mass="22379">MTSSGSDDDPDVTRSAGTEGLGVAPQTPIATLPPLPASHRGVPLSPRTGEPIRPGALVAVQCLLYAGAGAAAVGYLSYWWVAMHVEQFFDSAWVVGWLRPRPGGAGSVWLVVALAAAVAAMVAAPCVCAYQAWTGYRSARQLGIVALVVSVLGVLFNPVTCLAIPLTALALGLAWHPALTRYFEQWESLRKPPEPLPAPPAGSVVYGRLPRFE</sequence>
<protein>
    <submittedName>
        <fullName evidence="3">Uncharacterized protein</fullName>
    </submittedName>
</protein>
<name>A0A1H9RY81_9ACTN</name>
<feature type="transmembrane region" description="Helical" evidence="2">
    <location>
        <begin position="108"/>
        <end position="130"/>
    </location>
</feature>
<evidence type="ECO:0000256" key="2">
    <source>
        <dbReference type="SAM" id="Phobius"/>
    </source>
</evidence>
<gene>
    <name evidence="3" type="ORF">SAMN05443377_1102</name>
</gene>
<dbReference type="Proteomes" id="UP000198815">
    <property type="component" value="Unassembled WGS sequence"/>
</dbReference>
<keyword evidence="2" id="KW-0812">Transmembrane</keyword>
<evidence type="ECO:0000256" key="1">
    <source>
        <dbReference type="SAM" id="MobiDB-lite"/>
    </source>
</evidence>
<reference evidence="3 4" key="1">
    <citation type="submission" date="2016-10" db="EMBL/GenBank/DDBJ databases">
        <authorList>
            <person name="de Groot N.N."/>
        </authorList>
    </citation>
    <scope>NUCLEOTIDE SEQUENCE [LARGE SCALE GENOMIC DNA]</scope>
    <source>
        <strain evidence="3 4">DSM 16859</strain>
    </source>
</reference>
<keyword evidence="4" id="KW-1185">Reference proteome</keyword>
<dbReference type="OrthoDB" id="3731427at2"/>
<feature type="compositionally biased region" description="Acidic residues" evidence="1">
    <location>
        <begin position="1"/>
        <end position="10"/>
    </location>
</feature>
<organism evidence="3 4">
    <name type="scientific">Propionibacterium cyclohexanicum</name>
    <dbReference type="NCBI Taxonomy" id="64702"/>
    <lineage>
        <taxon>Bacteria</taxon>
        <taxon>Bacillati</taxon>
        <taxon>Actinomycetota</taxon>
        <taxon>Actinomycetes</taxon>
        <taxon>Propionibacteriales</taxon>
        <taxon>Propionibacteriaceae</taxon>
        <taxon>Propionibacterium</taxon>
    </lineage>
</organism>
<keyword evidence="2" id="KW-1133">Transmembrane helix</keyword>